<feature type="compositionally biased region" description="Polar residues" evidence="2">
    <location>
        <begin position="420"/>
        <end position="429"/>
    </location>
</feature>
<feature type="compositionally biased region" description="Low complexity" evidence="2">
    <location>
        <begin position="1264"/>
        <end position="1275"/>
    </location>
</feature>
<dbReference type="PANTHER" id="PTHR12161">
    <property type="entry name" value="IST1 FAMILY MEMBER"/>
    <property type="match status" value="1"/>
</dbReference>
<dbReference type="Pfam" id="PF03398">
    <property type="entry name" value="Ist1"/>
    <property type="match status" value="1"/>
</dbReference>
<gene>
    <name evidence="3" type="ORF">RJ639_004250</name>
</gene>
<protein>
    <submittedName>
        <fullName evidence="3">Uncharacterized protein</fullName>
    </submittedName>
</protein>
<feature type="compositionally biased region" description="Polar residues" evidence="2">
    <location>
        <begin position="1175"/>
        <end position="1193"/>
    </location>
</feature>
<feature type="compositionally biased region" description="Polar residues" evidence="2">
    <location>
        <begin position="1238"/>
        <end position="1257"/>
    </location>
</feature>
<feature type="compositionally biased region" description="Basic and acidic residues" evidence="2">
    <location>
        <begin position="181"/>
        <end position="191"/>
    </location>
</feature>
<reference evidence="3" key="1">
    <citation type="submission" date="2022-12" db="EMBL/GenBank/DDBJ databases">
        <title>Draft genome assemblies for two species of Escallonia (Escalloniales).</title>
        <authorList>
            <person name="Chanderbali A."/>
            <person name="Dervinis C."/>
            <person name="Anghel I."/>
            <person name="Soltis D."/>
            <person name="Soltis P."/>
            <person name="Zapata F."/>
        </authorList>
    </citation>
    <scope>NUCLEOTIDE SEQUENCE</scope>
    <source>
        <strain evidence="3">UCBG64.0493</strain>
        <tissue evidence="3">Leaf</tissue>
    </source>
</reference>
<feature type="compositionally biased region" description="Basic and acidic residues" evidence="2">
    <location>
        <begin position="456"/>
        <end position="476"/>
    </location>
</feature>
<feature type="compositionally biased region" description="Polar residues" evidence="2">
    <location>
        <begin position="666"/>
        <end position="689"/>
    </location>
</feature>
<sequence>MLHRSFKPAKCKTSLKLATSRSKLLKNKKGVQVNQMKKELAQLLESGQDQTARIRVEHVIREEKMIAAYDLIEIYCELIAARLPIIESQKNCPIDLKEAIASVIFASPRCADVPELLDVRKHFTAKYGKEFITAAIELRPNCGVSRMLVEKLSAVAPDGQTKMKVLNAIADEHNIKWEPKAFGEKDSKPPDDLLSGPNTFDKASNMHSEPPKFEVPNIQAPANHDQKHDEHTNLSEQSIRSSVGIQNFSSADTGGGETISATLHDTKYSGMGSERMEVRKSFAGDDNTFSRVKQNWNMEFTDATSAAQAAAESAERASMAARAAAELSSRGRITRQYSTESQKSNINGQRDGGPQKYDTSKFSGEYHPENSVNNSFHARNSRLQTEQTDGKHEKPARAMDFAELDSMAGAGLSSRRKNSRQITAESYKSNVHDASKFPSEHIPEDSANRRNPKIQNEQRDGNERDKLAETADRFYSDGHGIVKRSSRSSSLRSSKVSMDDDKLTSSVQKADRYSRESSFEEETTKAGKGLFSSEVGMKKQPRESEDEHVSDRQDSFKSANFNYFGEERMRRQSSSGSSHSHTSDFDDGYSASNSKNAVENPFVGIDHVSTHRDTTTTTLYDADAVAFDGSGSDDESSRFDIGAKYDEGESNLYFSSPVRKSPTPPSIDTDSWSPGRNMNNLVEKSTSPPHFSAEEKHSSPTFSEGLKKSSLKFSPPGDLVPVSFDDSDAPGSESEDELEKSMLSGKTDSSEGHSGTDKMAWLLPSGDLDSTEAQQKNEEVTRLFMNSSKKFNFVESFANRPSPSRGKSRVELNDLVTDSVYEVEDSDRTPVSPYTMKDKEFLKQSSSESGKELNFGTLTGGFRNKGYRHPPYTGKPSGDVSSTSKNEDEESSTVIEQTIVPNVKSSFNSSVSTHSDKKSKPGAVISHSDSDTDDSMEAFPRDTIRDSQELYAQKATKEVRAMPSIRHPVTYLDPDSGDSEEDLPKKPLPTRNQLGSGISRRTKASSSNVASFYSRVQDGSEASVDSKYAAERKPTRGSYGAETPLGPWSRTENPVQLGSYEQTSAAKQRASKPMPESNFLFLDGSEASVSSSSGDERIPTRSSYSAESRSSRGSDQWRSREQPSSAKQLASKPVPESKPKVQDESVASLLSNFEVERASTRSSYGAETPPRHRSQTGSSDQWESREQPSSAKQVASKPIMESKTKVRDESVALTNSSFGAERSSIRGSHGAETPPKYRSQTGNSDQWGSRKQPSSANEPKPKASSESVTSVNSNSGAERISTSSYGAETPSKHRSQMGNSDQWGSRKQPSSADEPKPKVSSESVTSVSSNSRAERISTSSYGAETPPKHRSQTGNSDQWGSRKQVSSADEPKPKVSSESVTSVSSNSRAERISPSSYGAETPPKHRSQKGGADQFGSREQSSSGKQVATKPVPESKLPSREGSLKSAVDQTSSPQRKASSPGNSENPKRSTLSESTSIKENTDKRASHVHPKLPDYETLAAQFQSLRANRK</sequence>
<dbReference type="Gene3D" id="1.20.1260.60">
    <property type="entry name" value="Vacuolar protein sorting-associated protein Ist1"/>
    <property type="match status" value="1"/>
</dbReference>
<feature type="compositionally biased region" description="Basic and acidic residues" evidence="2">
    <location>
        <begin position="497"/>
        <end position="525"/>
    </location>
</feature>
<proteinExistence type="inferred from homology"/>
<feature type="compositionally biased region" description="Polar residues" evidence="2">
    <location>
        <begin position="335"/>
        <end position="348"/>
    </location>
</feature>
<keyword evidence="4" id="KW-1185">Reference proteome</keyword>
<feature type="compositionally biased region" description="Basic and acidic residues" evidence="2">
    <location>
        <begin position="536"/>
        <end position="555"/>
    </location>
</feature>
<feature type="compositionally biased region" description="Low complexity" evidence="2">
    <location>
        <begin position="487"/>
        <end position="496"/>
    </location>
</feature>
<name>A0AA89AXQ5_9ASTE</name>
<comment type="caution">
    <text evidence="3">The sequence shown here is derived from an EMBL/GenBank/DDBJ whole genome shotgun (WGS) entry which is preliminary data.</text>
</comment>
<feature type="compositionally biased region" description="Low complexity" evidence="2">
    <location>
        <begin position="1376"/>
        <end position="1387"/>
    </location>
</feature>
<feature type="region of interest" description="Disordered" evidence="2">
    <location>
        <begin position="409"/>
        <end position="597"/>
    </location>
</feature>
<feature type="compositionally biased region" description="Polar residues" evidence="2">
    <location>
        <begin position="1417"/>
        <end position="1426"/>
    </location>
</feature>
<feature type="compositionally biased region" description="Basic and acidic residues" evidence="2">
    <location>
        <begin position="939"/>
        <end position="948"/>
    </location>
</feature>
<feature type="compositionally biased region" description="Polar residues" evidence="2">
    <location>
        <begin position="1050"/>
        <end position="1066"/>
    </location>
</feature>
<dbReference type="FunFam" id="1.20.1260.60:FF:000003">
    <property type="entry name" value="IST1-like protein isoform A"/>
    <property type="match status" value="1"/>
</dbReference>
<feature type="compositionally biased region" description="Acidic residues" evidence="2">
    <location>
        <begin position="725"/>
        <end position="738"/>
    </location>
</feature>
<feature type="region of interest" description="Disordered" evidence="2">
    <location>
        <begin position="821"/>
        <end position="1497"/>
    </location>
</feature>
<evidence type="ECO:0000256" key="1">
    <source>
        <dbReference type="ARBA" id="ARBA00005536"/>
    </source>
</evidence>
<evidence type="ECO:0000256" key="2">
    <source>
        <dbReference type="SAM" id="MobiDB-lite"/>
    </source>
</evidence>
<feature type="region of interest" description="Disordered" evidence="2">
    <location>
        <begin position="181"/>
        <end position="214"/>
    </location>
</feature>
<feature type="compositionally biased region" description="Low complexity" evidence="2">
    <location>
        <begin position="1320"/>
        <end position="1331"/>
    </location>
</feature>
<feature type="compositionally biased region" description="Polar residues" evidence="2">
    <location>
        <begin position="892"/>
        <end position="913"/>
    </location>
</feature>
<dbReference type="InterPro" id="IPR042277">
    <property type="entry name" value="IST1-like"/>
</dbReference>
<dbReference type="EMBL" id="JAVXUP010000936">
    <property type="protein sequence ID" value="KAK3018433.1"/>
    <property type="molecule type" value="Genomic_DNA"/>
</dbReference>
<dbReference type="InterPro" id="IPR005061">
    <property type="entry name" value="Ist1"/>
</dbReference>
<feature type="compositionally biased region" description="Polar residues" evidence="2">
    <location>
        <begin position="370"/>
        <end position="387"/>
    </location>
</feature>
<dbReference type="PANTHER" id="PTHR12161:SF13">
    <property type="entry name" value="REGULATOR OF VPS4 ACTIVITY IN THE MVB PATHWAY PROTEIN"/>
    <property type="match status" value="1"/>
</dbReference>
<feature type="compositionally biased region" description="Polar residues" evidence="2">
    <location>
        <begin position="196"/>
        <end position="207"/>
    </location>
</feature>
<feature type="compositionally biased region" description="Polar residues" evidence="2">
    <location>
        <begin position="1296"/>
        <end position="1311"/>
    </location>
</feature>
<evidence type="ECO:0000313" key="4">
    <source>
        <dbReference type="Proteomes" id="UP001188597"/>
    </source>
</evidence>
<feature type="region of interest" description="Disordered" evidence="2">
    <location>
        <begin position="650"/>
        <end position="763"/>
    </location>
</feature>
<feature type="region of interest" description="Disordered" evidence="2">
    <location>
        <begin position="327"/>
        <end position="396"/>
    </location>
</feature>
<dbReference type="GO" id="GO:0015031">
    <property type="term" value="P:protein transport"/>
    <property type="evidence" value="ECO:0007669"/>
    <property type="project" value="InterPro"/>
</dbReference>
<feature type="compositionally biased region" description="Polar residues" evidence="2">
    <location>
        <begin position="1352"/>
        <end position="1367"/>
    </location>
</feature>
<feature type="compositionally biased region" description="Basic and acidic residues" evidence="2">
    <location>
        <begin position="1109"/>
        <end position="1121"/>
    </location>
</feature>
<feature type="compositionally biased region" description="Polar residues" evidence="2">
    <location>
        <begin position="1448"/>
        <end position="1479"/>
    </location>
</feature>
<organism evidence="3 4">
    <name type="scientific">Escallonia herrerae</name>
    <dbReference type="NCBI Taxonomy" id="1293975"/>
    <lineage>
        <taxon>Eukaryota</taxon>
        <taxon>Viridiplantae</taxon>
        <taxon>Streptophyta</taxon>
        <taxon>Embryophyta</taxon>
        <taxon>Tracheophyta</taxon>
        <taxon>Spermatophyta</taxon>
        <taxon>Magnoliopsida</taxon>
        <taxon>eudicotyledons</taxon>
        <taxon>Gunneridae</taxon>
        <taxon>Pentapetalae</taxon>
        <taxon>asterids</taxon>
        <taxon>campanulids</taxon>
        <taxon>Escalloniales</taxon>
        <taxon>Escalloniaceae</taxon>
        <taxon>Escallonia</taxon>
    </lineage>
</organism>
<evidence type="ECO:0000313" key="3">
    <source>
        <dbReference type="EMBL" id="KAK3018433.1"/>
    </source>
</evidence>
<feature type="compositionally biased region" description="Basic and acidic residues" evidence="2">
    <location>
        <begin position="430"/>
        <end position="448"/>
    </location>
</feature>
<dbReference type="Proteomes" id="UP001188597">
    <property type="component" value="Unassembled WGS sequence"/>
</dbReference>
<feature type="compositionally biased region" description="Basic and acidic residues" evidence="2">
    <location>
        <begin position="1200"/>
        <end position="1210"/>
    </location>
</feature>
<accession>A0AA89AXQ5</accession>
<comment type="similarity">
    <text evidence="1">Belongs to the IST1 family.</text>
</comment>